<keyword evidence="1" id="KW-0560">Oxidoreductase</keyword>
<evidence type="ECO:0000259" key="2">
    <source>
        <dbReference type="Pfam" id="PF00742"/>
    </source>
</evidence>
<dbReference type="EMBL" id="BARV01029745">
    <property type="protein sequence ID" value="GAI33822.1"/>
    <property type="molecule type" value="Genomic_DNA"/>
</dbReference>
<dbReference type="PROSITE" id="PS01042">
    <property type="entry name" value="HOMOSER_DHGENASE"/>
    <property type="match status" value="1"/>
</dbReference>
<dbReference type="Pfam" id="PF00742">
    <property type="entry name" value="Homoserine_dh"/>
    <property type="match status" value="1"/>
</dbReference>
<evidence type="ECO:0000256" key="1">
    <source>
        <dbReference type="ARBA" id="ARBA00023002"/>
    </source>
</evidence>
<feature type="non-terminal residue" evidence="3">
    <location>
        <position position="88"/>
    </location>
</feature>
<name>X1MQ76_9ZZZZ</name>
<reference evidence="3" key="1">
    <citation type="journal article" date="2014" name="Front. Microbiol.">
        <title>High frequency of phylogenetically diverse reductive dehalogenase-homologous genes in deep subseafloor sedimentary metagenomes.</title>
        <authorList>
            <person name="Kawai M."/>
            <person name="Futagami T."/>
            <person name="Toyoda A."/>
            <person name="Takaki Y."/>
            <person name="Nishi S."/>
            <person name="Hori S."/>
            <person name="Arai W."/>
            <person name="Tsubouchi T."/>
            <person name="Morono Y."/>
            <person name="Uchiyama I."/>
            <person name="Ito T."/>
            <person name="Fujiyama A."/>
            <person name="Inagaki F."/>
            <person name="Takami H."/>
        </authorList>
    </citation>
    <scope>NUCLEOTIDE SEQUENCE</scope>
    <source>
        <strain evidence="3">Expedition CK06-06</strain>
    </source>
</reference>
<evidence type="ECO:0000313" key="3">
    <source>
        <dbReference type="EMBL" id="GAI33822.1"/>
    </source>
</evidence>
<dbReference type="PANTHER" id="PTHR43331">
    <property type="entry name" value="HOMOSERINE DEHYDROGENASE"/>
    <property type="match status" value="1"/>
</dbReference>
<dbReference type="InterPro" id="IPR019811">
    <property type="entry name" value="HDH_CS"/>
</dbReference>
<dbReference type="PANTHER" id="PTHR43331:SF1">
    <property type="entry name" value="HOMOSERINE DEHYDROGENASE"/>
    <property type="match status" value="1"/>
</dbReference>
<sequence>MAKEGIDFSIVLRRAQELGYAEANPENDIEGIDAAYKLAILASVAFRSQVQPQDIYREGISRLASRDFQYAQELGFAIKLLAIAKERD</sequence>
<feature type="domain" description="Homoserine dehydrogenase catalytic" evidence="2">
    <location>
        <begin position="1"/>
        <end position="84"/>
    </location>
</feature>
<protein>
    <recommendedName>
        <fullName evidence="2">Homoserine dehydrogenase catalytic domain-containing protein</fullName>
    </recommendedName>
</protein>
<organism evidence="3">
    <name type="scientific">marine sediment metagenome</name>
    <dbReference type="NCBI Taxonomy" id="412755"/>
    <lineage>
        <taxon>unclassified sequences</taxon>
        <taxon>metagenomes</taxon>
        <taxon>ecological metagenomes</taxon>
    </lineage>
</organism>
<proteinExistence type="predicted"/>
<accession>X1MQ76</accession>
<dbReference type="GO" id="GO:0009088">
    <property type="term" value="P:threonine biosynthetic process"/>
    <property type="evidence" value="ECO:0007669"/>
    <property type="project" value="TreeGrafter"/>
</dbReference>
<comment type="caution">
    <text evidence="3">The sequence shown here is derived from an EMBL/GenBank/DDBJ whole genome shotgun (WGS) entry which is preliminary data.</text>
</comment>
<dbReference type="SUPFAM" id="SSF55347">
    <property type="entry name" value="Glyceraldehyde-3-phosphate dehydrogenase-like, C-terminal domain"/>
    <property type="match status" value="1"/>
</dbReference>
<gene>
    <name evidence="3" type="ORF">S06H3_47365</name>
</gene>
<dbReference type="AlphaFoldDB" id="X1MQ76"/>
<dbReference type="Gene3D" id="3.30.360.10">
    <property type="entry name" value="Dihydrodipicolinate Reductase, domain 2"/>
    <property type="match status" value="1"/>
</dbReference>
<dbReference type="GO" id="GO:0004412">
    <property type="term" value="F:homoserine dehydrogenase activity"/>
    <property type="evidence" value="ECO:0007669"/>
    <property type="project" value="TreeGrafter"/>
</dbReference>
<dbReference type="InterPro" id="IPR001342">
    <property type="entry name" value="HDH_cat"/>
</dbReference>